<organism evidence="1 2">
    <name type="scientific">Candidatus Doudnabacteria bacterium CG10_big_fil_rev_8_21_14_0_10_42_18</name>
    <dbReference type="NCBI Taxonomy" id="1974552"/>
    <lineage>
        <taxon>Bacteria</taxon>
        <taxon>Candidatus Doudnaibacteriota</taxon>
    </lineage>
</organism>
<name>A0A2H0VD87_9BACT</name>
<sequence length="208" mass="22916">MHIQYYGLSSFKLTTKQATIITDPFHKDSGLTPPRGNADILILAQKNNKLYSAASGISGEYFEIPGPGEYDIKGVTVTGIPLGQGDKFVTIYLIESEDIRLLNLTHIKEFKMSEDELEELGEIDVLLLPVGGNSVLSAANASKVVNEIEPKLVIPSHYKMSGLIIDVDDKEKFLKEMGGKNESMDKIILKKKDLPAEGTKTIILEPLR</sequence>
<comment type="caution">
    <text evidence="1">The sequence shown here is derived from an EMBL/GenBank/DDBJ whole genome shotgun (WGS) entry which is preliminary data.</text>
</comment>
<dbReference type="PANTHER" id="PTHR39189:SF1">
    <property type="entry name" value="UPF0173 METAL-DEPENDENT HYDROLASE YTKL"/>
    <property type="match status" value="1"/>
</dbReference>
<dbReference type="InterPro" id="IPR036866">
    <property type="entry name" value="RibonucZ/Hydroxyglut_hydro"/>
</dbReference>
<accession>A0A2H0VD87</accession>
<gene>
    <name evidence="1" type="ORF">COT92_02050</name>
</gene>
<dbReference type="Proteomes" id="UP000230922">
    <property type="component" value="Unassembled WGS sequence"/>
</dbReference>
<protein>
    <recommendedName>
        <fullName evidence="3">Lactamase</fullName>
    </recommendedName>
</protein>
<evidence type="ECO:0008006" key="3">
    <source>
        <dbReference type="Google" id="ProtNLM"/>
    </source>
</evidence>
<dbReference type="PANTHER" id="PTHR39189">
    <property type="entry name" value="UPF0173 METAL-DEPENDENT HYDROLASE YTKL"/>
    <property type="match status" value="1"/>
</dbReference>
<evidence type="ECO:0000313" key="2">
    <source>
        <dbReference type="Proteomes" id="UP000230922"/>
    </source>
</evidence>
<evidence type="ECO:0000313" key="1">
    <source>
        <dbReference type="EMBL" id="PIR96260.1"/>
    </source>
</evidence>
<dbReference type="SUPFAM" id="SSF56281">
    <property type="entry name" value="Metallo-hydrolase/oxidoreductase"/>
    <property type="match status" value="1"/>
</dbReference>
<dbReference type="Gene3D" id="3.60.15.10">
    <property type="entry name" value="Ribonuclease Z/Hydroxyacylglutathione hydrolase-like"/>
    <property type="match status" value="1"/>
</dbReference>
<proteinExistence type="predicted"/>
<dbReference type="Pfam" id="PF13483">
    <property type="entry name" value="Lactamase_B_3"/>
    <property type="match status" value="1"/>
</dbReference>
<dbReference type="EMBL" id="PFAK01000035">
    <property type="protein sequence ID" value="PIR96260.1"/>
    <property type="molecule type" value="Genomic_DNA"/>
</dbReference>
<reference evidence="2" key="1">
    <citation type="submission" date="2017-09" db="EMBL/GenBank/DDBJ databases">
        <title>Depth-based differentiation of microbial function through sediment-hosted aquifers and enrichment of novel symbionts in the deep terrestrial subsurface.</title>
        <authorList>
            <person name="Probst A.J."/>
            <person name="Ladd B."/>
            <person name="Jarett J.K."/>
            <person name="Geller-Mcgrath D.E."/>
            <person name="Sieber C.M.K."/>
            <person name="Emerson J.B."/>
            <person name="Anantharaman K."/>
            <person name="Thomas B.C."/>
            <person name="Malmstrom R."/>
            <person name="Stieglmeier M."/>
            <person name="Klingl A."/>
            <person name="Woyke T."/>
            <person name="Ryan C.M."/>
            <person name="Banfield J.F."/>
        </authorList>
    </citation>
    <scope>NUCLEOTIDE SEQUENCE [LARGE SCALE GENOMIC DNA]</scope>
</reference>
<dbReference type="AlphaFoldDB" id="A0A2H0VD87"/>